<feature type="transmembrane region" description="Helical" evidence="1">
    <location>
        <begin position="437"/>
        <end position="458"/>
    </location>
</feature>
<evidence type="ECO:0000256" key="1">
    <source>
        <dbReference type="SAM" id="Phobius"/>
    </source>
</evidence>
<accession>A0A2J8B1R4</accession>
<feature type="transmembrane region" description="Helical" evidence="1">
    <location>
        <begin position="340"/>
        <end position="360"/>
    </location>
</feature>
<proteinExistence type="predicted"/>
<feature type="transmembrane region" description="Helical" evidence="1">
    <location>
        <begin position="380"/>
        <end position="397"/>
    </location>
</feature>
<evidence type="ECO:0000313" key="2">
    <source>
        <dbReference type="EMBL" id="PNH18708.1"/>
    </source>
</evidence>
<feature type="transmembrane region" description="Helical" evidence="1">
    <location>
        <begin position="470"/>
        <end position="492"/>
    </location>
</feature>
<comment type="caution">
    <text evidence="2">The sequence shown here is derived from an EMBL/GenBank/DDBJ whole genome shotgun (WGS) entry which is preliminary data.</text>
</comment>
<keyword evidence="1" id="KW-1133">Transmembrane helix</keyword>
<feature type="transmembrane region" description="Helical" evidence="1">
    <location>
        <begin position="530"/>
        <end position="550"/>
    </location>
</feature>
<name>A0A2J8B1R4_9FIRM</name>
<dbReference type="RefSeq" id="WP_102892421.1">
    <property type="nucleotide sequence ID" value="NZ_NBZD01000002.1"/>
</dbReference>
<feature type="transmembrane region" description="Helical" evidence="1">
    <location>
        <begin position="152"/>
        <end position="174"/>
    </location>
</feature>
<gene>
    <name evidence="2" type="ORF">B7R76_03890</name>
</gene>
<feature type="transmembrane region" description="Helical" evidence="1">
    <location>
        <begin position="65"/>
        <end position="84"/>
    </location>
</feature>
<feature type="transmembrane region" description="Helical" evidence="1">
    <location>
        <begin position="211"/>
        <end position="229"/>
    </location>
</feature>
<organism evidence="2 3">
    <name type="scientific">Mageeibacillus indolicus</name>
    <dbReference type="NCBI Taxonomy" id="884684"/>
    <lineage>
        <taxon>Bacteria</taxon>
        <taxon>Bacillati</taxon>
        <taxon>Bacillota</taxon>
        <taxon>Clostridia</taxon>
        <taxon>Eubacteriales</taxon>
        <taxon>Oscillospiraceae</taxon>
        <taxon>Mageeibacillus</taxon>
    </lineage>
</organism>
<feature type="transmembrane region" description="Helical" evidence="1">
    <location>
        <begin position="104"/>
        <end position="121"/>
    </location>
</feature>
<keyword evidence="1" id="KW-0812">Transmembrane</keyword>
<keyword evidence="1" id="KW-0472">Membrane</keyword>
<evidence type="ECO:0000313" key="3">
    <source>
        <dbReference type="Proteomes" id="UP000236394"/>
    </source>
</evidence>
<protein>
    <submittedName>
        <fullName evidence="2">Uncharacterized protein</fullName>
    </submittedName>
</protein>
<feature type="transmembrane region" description="Helical" evidence="1">
    <location>
        <begin position="235"/>
        <end position="253"/>
    </location>
</feature>
<reference evidence="3" key="1">
    <citation type="submission" date="2017-04" db="EMBL/GenBank/DDBJ databases">
        <authorList>
            <person name="Bumgarner R.E."/>
            <person name="Fredricks D.N."/>
            <person name="Srinivasan S."/>
        </authorList>
    </citation>
    <scope>NUCLEOTIDE SEQUENCE [LARGE SCALE GENOMIC DNA]</scope>
    <source>
        <strain evidence="3">KA00405</strain>
    </source>
</reference>
<feature type="transmembrane region" description="Helical" evidence="1">
    <location>
        <begin position="504"/>
        <end position="524"/>
    </location>
</feature>
<dbReference type="EMBL" id="NBZD01000002">
    <property type="protein sequence ID" value="PNH18708.1"/>
    <property type="molecule type" value="Genomic_DNA"/>
</dbReference>
<dbReference type="Proteomes" id="UP000236394">
    <property type="component" value="Unassembled WGS sequence"/>
</dbReference>
<sequence length="561" mass="64605">MITIYKYLKFIVQTKAIADINMIIRGWRNLPLLKILTGKSDVYAFPRLKKFALFFTWPYFMIKKFFASLLLWAIIFNIFMHGLIWLQLKGIWPALQTSVDRGGIYHLTWLVVGICFLFMATTTDPARENCQEIFSYAKYYHLPSVALGKINLFIYPLLKSVFSCLAMLTLSLFWPALTALEIFTINLVHLAVSMLSIYLRLKFKWNRNLPWSLALVKLAVIAAVLWCAIKFTPPVFSWLCYLAPLFAILYLYLAHHFLRWNGYAAFVELAVQNNQEVENFIATSSDTGLKLTDTDRKNTCSSNFNAGTDSIRDVKSQKRGYALLNSLFFQRHFRLLFRPWIIKNALLAVVATLVLTAGYLDTRKVAAIGIGSGFTADLPKLLVLLPNIYIFVSYVISNNKNITKAMFVNCDAALLNYGFYRQKNAVFTMLCQRLRRFFFMNCVTATILSIFTLAIYSFRLPYNFKMVGSIVLFTYILGLFFAVYQVAIYYVIQPYDERGKITNPIVNFTNMFLYMICVINFRSLKFTPPTLLLTIAALVVLVIVALLSLYKLAPKTFRLRY</sequence>
<feature type="transmembrane region" description="Helical" evidence="1">
    <location>
        <begin position="180"/>
        <end position="199"/>
    </location>
</feature>
<dbReference type="AlphaFoldDB" id="A0A2J8B1R4"/>